<dbReference type="InterPro" id="IPR051238">
    <property type="entry name" value="GDSL_esterase/lipase"/>
</dbReference>
<evidence type="ECO:0000256" key="1">
    <source>
        <dbReference type="ARBA" id="ARBA00004613"/>
    </source>
</evidence>
<keyword evidence="6" id="KW-0442">Lipid degradation</keyword>
<dbReference type="InterPro" id="IPR036514">
    <property type="entry name" value="SGNH_hydro_sf"/>
</dbReference>
<evidence type="ECO:0000256" key="7">
    <source>
        <dbReference type="ARBA" id="ARBA00023098"/>
    </source>
</evidence>
<comment type="subcellular location">
    <subcellularLocation>
        <location evidence="1">Secreted</location>
    </subcellularLocation>
</comment>
<organism evidence="8 9">
    <name type="scientific">Carpinus fangiana</name>
    <dbReference type="NCBI Taxonomy" id="176857"/>
    <lineage>
        <taxon>Eukaryota</taxon>
        <taxon>Viridiplantae</taxon>
        <taxon>Streptophyta</taxon>
        <taxon>Embryophyta</taxon>
        <taxon>Tracheophyta</taxon>
        <taxon>Spermatophyta</taxon>
        <taxon>Magnoliopsida</taxon>
        <taxon>eudicotyledons</taxon>
        <taxon>Gunneridae</taxon>
        <taxon>Pentapetalae</taxon>
        <taxon>rosids</taxon>
        <taxon>fabids</taxon>
        <taxon>Fagales</taxon>
        <taxon>Betulaceae</taxon>
        <taxon>Carpinus</taxon>
    </lineage>
</organism>
<dbReference type="PANTHER" id="PTHR45650:SF80">
    <property type="entry name" value="FINGER PROTEIN, PUTATIVE-RELATED"/>
    <property type="match status" value="1"/>
</dbReference>
<evidence type="ECO:0000256" key="6">
    <source>
        <dbReference type="ARBA" id="ARBA00022963"/>
    </source>
</evidence>
<evidence type="ECO:0000256" key="3">
    <source>
        <dbReference type="ARBA" id="ARBA00022525"/>
    </source>
</evidence>
<dbReference type="EMBL" id="CM017325">
    <property type="protein sequence ID" value="KAE8056668.1"/>
    <property type="molecule type" value="Genomic_DNA"/>
</dbReference>
<evidence type="ECO:0000256" key="4">
    <source>
        <dbReference type="ARBA" id="ARBA00022729"/>
    </source>
</evidence>
<dbReference type="AlphaFoldDB" id="A0A5N6RA52"/>
<dbReference type="Proteomes" id="UP000327013">
    <property type="component" value="Chromosome 5"/>
</dbReference>
<evidence type="ECO:0000313" key="8">
    <source>
        <dbReference type="EMBL" id="KAE8056668.1"/>
    </source>
</evidence>
<keyword evidence="3" id="KW-0964">Secreted</keyword>
<proteinExistence type="inferred from homology"/>
<keyword evidence="7" id="KW-0443">Lipid metabolism</keyword>
<evidence type="ECO:0000256" key="2">
    <source>
        <dbReference type="ARBA" id="ARBA00008668"/>
    </source>
</evidence>
<accession>A0A5N6RA52</accession>
<evidence type="ECO:0000256" key="5">
    <source>
        <dbReference type="ARBA" id="ARBA00022801"/>
    </source>
</evidence>
<keyword evidence="5" id="KW-0378">Hydrolase</keyword>
<dbReference type="GO" id="GO:0016042">
    <property type="term" value="P:lipid catabolic process"/>
    <property type="evidence" value="ECO:0007669"/>
    <property type="project" value="UniProtKB-KW"/>
</dbReference>
<gene>
    <name evidence="8" type="ORF">FH972_013416</name>
</gene>
<name>A0A5N6RA52_9ROSI</name>
<dbReference type="OrthoDB" id="1138460at2759"/>
<dbReference type="Gene3D" id="3.40.50.1110">
    <property type="entry name" value="SGNH hydrolase"/>
    <property type="match status" value="1"/>
</dbReference>
<reference evidence="8 9" key="1">
    <citation type="submission" date="2019-06" db="EMBL/GenBank/DDBJ databases">
        <title>A chromosomal-level reference genome of Carpinus fangiana (Coryloideae, Betulaceae).</title>
        <authorList>
            <person name="Yang X."/>
            <person name="Wang Z."/>
            <person name="Zhang L."/>
            <person name="Hao G."/>
            <person name="Liu J."/>
            <person name="Yang Y."/>
        </authorList>
    </citation>
    <scope>NUCLEOTIDE SEQUENCE [LARGE SCALE GENOMIC DNA]</scope>
    <source>
        <strain evidence="8">Cfa_2016G</strain>
        <tissue evidence="8">Leaf</tissue>
    </source>
</reference>
<sequence length="126" mass="13420">MSLCGSGTKGSACVDTINNAVGLFNDGLKTLVAQLNKNIIDATFIFINSAGISSSTSSLDVPCCKVSSITGICIPVEKPCSNRSQYLFWDAFHPTEILYELYAGRGYKAESPSDAHPSDISHLAQI</sequence>
<keyword evidence="9" id="KW-1185">Reference proteome</keyword>
<evidence type="ECO:0008006" key="10">
    <source>
        <dbReference type="Google" id="ProtNLM"/>
    </source>
</evidence>
<evidence type="ECO:0000313" key="9">
    <source>
        <dbReference type="Proteomes" id="UP000327013"/>
    </source>
</evidence>
<dbReference type="GO" id="GO:0016787">
    <property type="term" value="F:hydrolase activity"/>
    <property type="evidence" value="ECO:0007669"/>
    <property type="project" value="UniProtKB-KW"/>
</dbReference>
<protein>
    <recommendedName>
        <fullName evidence="10">GDSL esterase/lipase</fullName>
    </recommendedName>
</protein>
<comment type="similarity">
    <text evidence="2">Belongs to the 'GDSL' lipolytic enzyme family.</text>
</comment>
<dbReference type="GO" id="GO:0005576">
    <property type="term" value="C:extracellular region"/>
    <property type="evidence" value="ECO:0007669"/>
    <property type="project" value="UniProtKB-SubCell"/>
</dbReference>
<keyword evidence="4" id="KW-0732">Signal</keyword>
<dbReference type="PANTHER" id="PTHR45650">
    <property type="entry name" value="GDSL-LIKE LIPASE/ACYLHYDROLASE-RELATED"/>
    <property type="match status" value="1"/>
</dbReference>